<dbReference type="SUPFAM" id="SSF55874">
    <property type="entry name" value="ATPase domain of HSP90 chaperone/DNA topoisomerase II/histidine kinase"/>
    <property type="match status" value="1"/>
</dbReference>
<dbReference type="CDD" id="cd00082">
    <property type="entry name" value="HisKA"/>
    <property type="match status" value="1"/>
</dbReference>
<evidence type="ECO:0000256" key="3">
    <source>
        <dbReference type="ARBA" id="ARBA00012438"/>
    </source>
</evidence>
<evidence type="ECO:0000256" key="13">
    <source>
        <dbReference type="SAM" id="Phobius"/>
    </source>
</evidence>
<evidence type="ECO:0000256" key="1">
    <source>
        <dbReference type="ARBA" id="ARBA00000085"/>
    </source>
</evidence>
<comment type="subcellular location">
    <subcellularLocation>
        <location evidence="2">Cell membrane</location>
        <topology evidence="2">Multi-pass membrane protein</topology>
    </subcellularLocation>
</comment>
<reference evidence="15" key="2">
    <citation type="submission" date="2020-09" db="EMBL/GenBank/DDBJ databases">
        <authorList>
            <person name="Sun Q."/>
            <person name="Kim S."/>
        </authorList>
    </citation>
    <scope>NUCLEOTIDE SEQUENCE</scope>
    <source>
        <strain evidence="15">KCTC 32296</strain>
    </source>
</reference>
<evidence type="ECO:0000256" key="4">
    <source>
        <dbReference type="ARBA" id="ARBA00022475"/>
    </source>
</evidence>
<dbReference type="PANTHER" id="PTHR43065:SF46">
    <property type="entry name" value="C4-DICARBOXYLATE TRANSPORT SENSOR PROTEIN DCTB"/>
    <property type="match status" value="1"/>
</dbReference>
<feature type="domain" description="Histidine kinase" evidence="14">
    <location>
        <begin position="357"/>
        <end position="573"/>
    </location>
</feature>
<dbReference type="SUPFAM" id="SSF103190">
    <property type="entry name" value="Sensory domain-like"/>
    <property type="match status" value="1"/>
</dbReference>
<dbReference type="EC" id="2.7.13.3" evidence="3"/>
<evidence type="ECO:0000313" key="15">
    <source>
        <dbReference type="EMBL" id="GGZ33391.1"/>
    </source>
</evidence>
<dbReference type="RefSeq" id="WP_229807676.1">
    <property type="nucleotide sequence ID" value="NZ_BMZB01000002.1"/>
</dbReference>
<dbReference type="GO" id="GO:0005886">
    <property type="term" value="C:plasma membrane"/>
    <property type="evidence" value="ECO:0007669"/>
    <property type="project" value="UniProtKB-SubCell"/>
</dbReference>
<reference evidence="15" key="1">
    <citation type="journal article" date="2014" name="Int. J. Syst. Evol. Microbiol.">
        <title>Complete genome sequence of Corynebacterium casei LMG S-19264T (=DSM 44701T), isolated from a smear-ripened cheese.</title>
        <authorList>
            <consortium name="US DOE Joint Genome Institute (JGI-PGF)"/>
            <person name="Walter F."/>
            <person name="Albersmeier A."/>
            <person name="Kalinowski J."/>
            <person name="Ruckert C."/>
        </authorList>
    </citation>
    <scope>NUCLEOTIDE SEQUENCE</scope>
    <source>
        <strain evidence="15">KCTC 32296</strain>
    </source>
</reference>
<dbReference type="SUPFAM" id="SSF47384">
    <property type="entry name" value="Homodimeric domain of signal transducing histidine kinase"/>
    <property type="match status" value="1"/>
</dbReference>
<dbReference type="PRINTS" id="PR00344">
    <property type="entry name" value="BCTRLSENSOR"/>
</dbReference>
<dbReference type="InterPro" id="IPR003661">
    <property type="entry name" value="HisK_dim/P_dom"/>
</dbReference>
<evidence type="ECO:0000313" key="16">
    <source>
        <dbReference type="Proteomes" id="UP000662572"/>
    </source>
</evidence>
<proteinExistence type="predicted"/>
<evidence type="ECO:0000256" key="5">
    <source>
        <dbReference type="ARBA" id="ARBA00022553"/>
    </source>
</evidence>
<evidence type="ECO:0000256" key="11">
    <source>
        <dbReference type="ARBA" id="ARBA00022989"/>
    </source>
</evidence>
<keyword evidence="10" id="KW-0067">ATP-binding</keyword>
<keyword evidence="5" id="KW-0597">Phosphoprotein</keyword>
<dbReference type="GO" id="GO:0000155">
    <property type="term" value="F:phosphorelay sensor kinase activity"/>
    <property type="evidence" value="ECO:0007669"/>
    <property type="project" value="InterPro"/>
</dbReference>
<dbReference type="Proteomes" id="UP000662572">
    <property type="component" value="Unassembled WGS sequence"/>
</dbReference>
<evidence type="ECO:0000256" key="2">
    <source>
        <dbReference type="ARBA" id="ARBA00004651"/>
    </source>
</evidence>
<keyword evidence="13" id="KW-0472">Membrane</keyword>
<evidence type="ECO:0000256" key="10">
    <source>
        <dbReference type="ARBA" id="ARBA00022840"/>
    </source>
</evidence>
<organism evidence="15 16">
    <name type="scientific">Asticcacaulis endophyticus</name>
    <dbReference type="NCBI Taxonomy" id="1395890"/>
    <lineage>
        <taxon>Bacteria</taxon>
        <taxon>Pseudomonadati</taxon>
        <taxon>Pseudomonadota</taxon>
        <taxon>Alphaproteobacteria</taxon>
        <taxon>Caulobacterales</taxon>
        <taxon>Caulobacteraceae</taxon>
        <taxon>Asticcacaulis</taxon>
    </lineage>
</organism>
<keyword evidence="8" id="KW-0547">Nucleotide-binding</keyword>
<feature type="transmembrane region" description="Helical" evidence="13">
    <location>
        <begin position="260"/>
        <end position="279"/>
    </location>
</feature>
<comment type="catalytic activity">
    <reaction evidence="1">
        <text>ATP + protein L-histidine = ADP + protein N-phospho-L-histidine.</text>
        <dbReference type="EC" id="2.7.13.3"/>
    </reaction>
</comment>
<dbReference type="Gene3D" id="6.10.250.3020">
    <property type="match status" value="1"/>
</dbReference>
<keyword evidence="7 13" id="KW-0812">Transmembrane</keyword>
<dbReference type="Gene3D" id="3.30.565.10">
    <property type="entry name" value="Histidine kinase-like ATPase, C-terminal domain"/>
    <property type="match status" value="1"/>
</dbReference>
<keyword evidence="11 13" id="KW-1133">Transmembrane helix</keyword>
<gene>
    <name evidence="15" type="ORF">GCM10011273_19620</name>
</gene>
<name>A0A918Q515_9CAUL</name>
<dbReference type="InterPro" id="IPR003594">
    <property type="entry name" value="HATPase_dom"/>
</dbReference>
<dbReference type="InterPro" id="IPR029151">
    <property type="entry name" value="Sensor-like_sf"/>
</dbReference>
<evidence type="ECO:0000259" key="14">
    <source>
        <dbReference type="PROSITE" id="PS50109"/>
    </source>
</evidence>
<dbReference type="EMBL" id="BMZB01000002">
    <property type="protein sequence ID" value="GGZ33391.1"/>
    <property type="molecule type" value="Genomic_DNA"/>
</dbReference>
<evidence type="ECO:0000256" key="7">
    <source>
        <dbReference type="ARBA" id="ARBA00022692"/>
    </source>
</evidence>
<accession>A0A918Q515</accession>
<dbReference type="InterPro" id="IPR036890">
    <property type="entry name" value="HATPase_C_sf"/>
</dbReference>
<dbReference type="InterPro" id="IPR017055">
    <property type="entry name" value="Sig_transdc_His_kinase_DctB"/>
</dbReference>
<keyword evidence="16" id="KW-1185">Reference proteome</keyword>
<dbReference type="Gene3D" id="1.10.287.130">
    <property type="match status" value="1"/>
</dbReference>
<dbReference type="GO" id="GO:0005524">
    <property type="term" value="F:ATP binding"/>
    <property type="evidence" value="ECO:0007669"/>
    <property type="project" value="UniProtKB-KW"/>
</dbReference>
<evidence type="ECO:0000256" key="6">
    <source>
        <dbReference type="ARBA" id="ARBA00022679"/>
    </source>
</evidence>
<keyword evidence="4" id="KW-1003">Cell membrane</keyword>
<protein>
    <recommendedName>
        <fullName evidence="3">histidine kinase</fullName>
        <ecNumber evidence="3">2.7.13.3</ecNumber>
    </recommendedName>
</protein>
<dbReference type="PANTHER" id="PTHR43065">
    <property type="entry name" value="SENSOR HISTIDINE KINASE"/>
    <property type="match status" value="1"/>
</dbReference>
<dbReference type="InterPro" id="IPR005467">
    <property type="entry name" value="His_kinase_dom"/>
</dbReference>
<dbReference type="SMART" id="SM00388">
    <property type="entry name" value="HisKA"/>
    <property type="match status" value="1"/>
</dbReference>
<keyword evidence="12" id="KW-0902">Two-component regulatory system</keyword>
<dbReference type="InterPro" id="IPR004358">
    <property type="entry name" value="Sig_transdc_His_kin-like_C"/>
</dbReference>
<sequence length="573" mass="62710">MDMPRLKIALSSLRLWAGIGCALLAAVALLATYDLTRRSALDDLKREARVTAQLRVAVLQSELDKQRAVPVILADDSDVVAALREPDPAKFVRISQKLERLRQETRGAVIYLIDDKGVAVAASNWALPVSFVGENYGFRPYFRQAMSDVVAEQFALGTVSGKPGLYMAHSVSDGGKAIGVVVVKMEFDAIEASWAQSPQPTYVTDRAGKVVLTARPELRFQARPPVRADEFVTPVAVPVDGWQLQVVSAARQALDLARNASLMLALALGFIGMLIIWQWRRVRLRQAQGAIMAAREAEYRQRLEGDVEARTREISITNARLSAEIHDRRDAERRLSSLQADLVQANKLASLGQITAGVAHEINQPVATIRILADTSVKLLATPKTAPKTGKAMLSDNLDKIIRMCERIGHITGELRTFSRKATGEVEPVPLQDTVTSSILLNQSRLHENRVALICDPIESDLLVMAGRIRLEQVLVNLLQNAFEALEDTPNPTVRLTVEVTDDWVTLKVIDNGPGLKPEVLDQLFTPFVTTKPKGLGLGLVIAHDILRDFGGDLSAESSSAGAIFILRLKVAS</sequence>
<dbReference type="PROSITE" id="PS50109">
    <property type="entry name" value="HIS_KIN"/>
    <property type="match status" value="1"/>
</dbReference>
<keyword evidence="9 15" id="KW-0418">Kinase</keyword>
<dbReference type="AlphaFoldDB" id="A0A918Q515"/>
<dbReference type="Pfam" id="PF02518">
    <property type="entry name" value="HATPase_c"/>
    <property type="match status" value="1"/>
</dbReference>
<evidence type="ECO:0000256" key="12">
    <source>
        <dbReference type="ARBA" id="ARBA00023012"/>
    </source>
</evidence>
<dbReference type="Pfam" id="PF00512">
    <property type="entry name" value="HisKA"/>
    <property type="match status" value="1"/>
</dbReference>
<dbReference type="Gene3D" id="3.30.450.20">
    <property type="entry name" value="PAS domain"/>
    <property type="match status" value="2"/>
</dbReference>
<evidence type="ECO:0000256" key="8">
    <source>
        <dbReference type="ARBA" id="ARBA00022741"/>
    </source>
</evidence>
<dbReference type="SMART" id="SM00387">
    <property type="entry name" value="HATPase_c"/>
    <property type="match status" value="1"/>
</dbReference>
<dbReference type="InterPro" id="IPR036097">
    <property type="entry name" value="HisK_dim/P_sf"/>
</dbReference>
<evidence type="ECO:0000256" key="9">
    <source>
        <dbReference type="ARBA" id="ARBA00022777"/>
    </source>
</evidence>
<dbReference type="PIRSF" id="PIRSF036431">
    <property type="entry name" value="STHK_DctB"/>
    <property type="match status" value="1"/>
</dbReference>
<keyword evidence="6" id="KW-0808">Transferase</keyword>
<comment type="caution">
    <text evidence="15">The sequence shown here is derived from an EMBL/GenBank/DDBJ whole genome shotgun (WGS) entry which is preliminary data.</text>
</comment>